<gene>
    <name evidence="1" type="ORF">GCM10007876_25430</name>
</gene>
<dbReference type="EMBL" id="BSNM01000015">
    <property type="protein sequence ID" value="GLQ32064.1"/>
    <property type="molecule type" value="Genomic_DNA"/>
</dbReference>
<dbReference type="PANTHER" id="PTHR41774">
    <property type="match status" value="1"/>
</dbReference>
<dbReference type="SUPFAM" id="SSF102705">
    <property type="entry name" value="NIF3 (NGG1p interacting factor 3)-like"/>
    <property type="match status" value="1"/>
</dbReference>
<dbReference type="Gene3D" id="3.30.70.120">
    <property type="match status" value="1"/>
</dbReference>
<comment type="caution">
    <text evidence="1">The sequence shown here is derived from an EMBL/GenBank/DDBJ whole genome shotgun (WGS) entry which is preliminary data.</text>
</comment>
<protein>
    <submittedName>
        <fullName evidence="1">NIF3 1 protein</fullName>
    </submittedName>
</protein>
<name>A0AA37SBF9_9GAMM</name>
<dbReference type="InterPro" id="IPR015867">
    <property type="entry name" value="N-reg_PII/ATP_PRibTrfase_C"/>
</dbReference>
<organism evidence="1 2">
    <name type="scientific">Litoribrevibacter albus</name>
    <dbReference type="NCBI Taxonomy" id="1473156"/>
    <lineage>
        <taxon>Bacteria</taxon>
        <taxon>Pseudomonadati</taxon>
        <taxon>Pseudomonadota</taxon>
        <taxon>Gammaproteobacteria</taxon>
        <taxon>Oceanospirillales</taxon>
        <taxon>Oceanospirillaceae</taxon>
        <taxon>Litoribrevibacter</taxon>
    </lineage>
</organism>
<sequence>MYKLSVFIPESHLDEVKSAMFLAGAGRIGNYDQCCWQVKGQGQFRPLDGANPYIGAQGAVEYVDEYKVEMVCEDSLLVAVIAAMKSSHPYEEPAYDIIQLFDL</sequence>
<dbReference type="AlphaFoldDB" id="A0AA37SBF9"/>
<dbReference type="InterPro" id="IPR036069">
    <property type="entry name" value="DUF34/NIF3_sf"/>
</dbReference>
<reference evidence="1" key="2">
    <citation type="submission" date="2023-01" db="EMBL/GenBank/DDBJ databases">
        <title>Draft genome sequence of Litoribrevibacter albus strain NBRC 110071.</title>
        <authorList>
            <person name="Sun Q."/>
            <person name="Mori K."/>
        </authorList>
    </citation>
    <scope>NUCLEOTIDE SEQUENCE</scope>
    <source>
        <strain evidence="1">NBRC 110071</strain>
    </source>
</reference>
<reference evidence="1" key="1">
    <citation type="journal article" date="2014" name="Int. J. Syst. Evol. Microbiol.">
        <title>Complete genome sequence of Corynebacterium casei LMG S-19264T (=DSM 44701T), isolated from a smear-ripened cheese.</title>
        <authorList>
            <consortium name="US DOE Joint Genome Institute (JGI-PGF)"/>
            <person name="Walter F."/>
            <person name="Albersmeier A."/>
            <person name="Kalinowski J."/>
            <person name="Ruckert C."/>
        </authorList>
    </citation>
    <scope>NUCLEOTIDE SEQUENCE</scope>
    <source>
        <strain evidence="1">NBRC 110071</strain>
    </source>
</reference>
<dbReference type="RefSeq" id="WP_284381909.1">
    <property type="nucleotide sequence ID" value="NZ_BSNM01000015.1"/>
</dbReference>
<evidence type="ECO:0000313" key="1">
    <source>
        <dbReference type="EMBL" id="GLQ32064.1"/>
    </source>
</evidence>
<accession>A0AA37SBF9</accession>
<dbReference type="Proteomes" id="UP001161389">
    <property type="component" value="Unassembled WGS sequence"/>
</dbReference>
<evidence type="ECO:0000313" key="2">
    <source>
        <dbReference type="Proteomes" id="UP001161389"/>
    </source>
</evidence>
<keyword evidence="2" id="KW-1185">Reference proteome</keyword>
<proteinExistence type="predicted"/>
<dbReference type="PANTHER" id="PTHR41774:SF1">
    <property type="entry name" value="NGG1P INTERACTING FACTOR NIF3"/>
    <property type="match status" value="1"/>
</dbReference>
<dbReference type="FunFam" id="3.30.70.120:FF:000006">
    <property type="entry name" value="GTP cyclohydrolase 1 type 2 homolog"/>
    <property type="match status" value="1"/>
</dbReference>